<sequence length="60" mass="6683">MDPIAIVMMIVALVLVWGGLIAAIMYLRSRPEVVGGPHEDPDLVRDDEERGSQPHPFRDT</sequence>
<keyword evidence="2" id="KW-1133">Transmembrane helix</keyword>
<keyword evidence="2" id="KW-0472">Membrane</keyword>
<evidence type="ECO:0000256" key="1">
    <source>
        <dbReference type="SAM" id="MobiDB-lite"/>
    </source>
</evidence>
<evidence type="ECO:0000313" key="4">
    <source>
        <dbReference type="Proteomes" id="UP000315133"/>
    </source>
</evidence>
<accession>A0A543KN71</accession>
<organism evidence="3 4">
    <name type="scientific">Ornithinimicrobium humiphilum</name>
    <dbReference type="NCBI Taxonomy" id="125288"/>
    <lineage>
        <taxon>Bacteria</taxon>
        <taxon>Bacillati</taxon>
        <taxon>Actinomycetota</taxon>
        <taxon>Actinomycetes</taxon>
        <taxon>Micrococcales</taxon>
        <taxon>Ornithinimicrobiaceae</taxon>
        <taxon>Ornithinimicrobium</taxon>
    </lineage>
</organism>
<dbReference type="Proteomes" id="UP000315133">
    <property type="component" value="Unassembled WGS sequence"/>
</dbReference>
<reference evidence="3 4" key="1">
    <citation type="submission" date="2019-06" db="EMBL/GenBank/DDBJ databases">
        <title>Sequencing the genomes of 1000 actinobacteria strains.</title>
        <authorList>
            <person name="Klenk H.-P."/>
        </authorList>
    </citation>
    <scope>NUCLEOTIDE SEQUENCE [LARGE SCALE GENOMIC DNA]</scope>
    <source>
        <strain evidence="3 4">DSM 12362</strain>
    </source>
</reference>
<dbReference type="EMBL" id="VFPU01000001">
    <property type="protein sequence ID" value="TQM96516.1"/>
    <property type="molecule type" value="Genomic_DNA"/>
</dbReference>
<dbReference type="NCBIfam" id="NF033493">
    <property type="entry name" value="MetS_like_NSS"/>
    <property type="match status" value="1"/>
</dbReference>
<feature type="compositionally biased region" description="Basic and acidic residues" evidence="1">
    <location>
        <begin position="37"/>
        <end position="60"/>
    </location>
</feature>
<proteinExistence type="predicted"/>
<name>A0A543KN71_9MICO</name>
<evidence type="ECO:0000256" key="2">
    <source>
        <dbReference type="SAM" id="Phobius"/>
    </source>
</evidence>
<protein>
    <submittedName>
        <fullName evidence="3">Putative methionine/alanine importer small subunit</fullName>
    </submittedName>
</protein>
<dbReference type="InterPro" id="IPR031596">
    <property type="entry name" value="MaAIMP_sms"/>
</dbReference>
<comment type="caution">
    <text evidence="3">The sequence shown here is derived from an EMBL/GenBank/DDBJ whole genome shotgun (WGS) entry which is preliminary data.</text>
</comment>
<feature type="transmembrane region" description="Helical" evidence="2">
    <location>
        <begin position="6"/>
        <end position="27"/>
    </location>
</feature>
<feature type="region of interest" description="Disordered" evidence="1">
    <location>
        <begin position="32"/>
        <end position="60"/>
    </location>
</feature>
<dbReference type="RefSeq" id="WP_141818121.1">
    <property type="nucleotide sequence ID" value="NZ_BAAAIL010000003.1"/>
</dbReference>
<gene>
    <name evidence="3" type="ORF">FB476_1384</name>
</gene>
<evidence type="ECO:0000313" key="3">
    <source>
        <dbReference type="EMBL" id="TQM96516.1"/>
    </source>
</evidence>
<keyword evidence="4" id="KW-1185">Reference proteome</keyword>
<keyword evidence="2" id="KW-0812">Transmembrane</keyword>
<dbReference type="OrthoDB" id="6712920at2"/>
<dbReference type="AlphaFoldDB" id="A0A543KN71"/>
<dbReference type="Pfam" id="PF16951">
    <property type="entry name" value="MaAIMP_sms"/>
    <property type="match status" value="1"/>
</dbReference>